<keyword evidence="1" id="KW-1133">Transmembrane helix</keyword>
<dbReference type="AlphaFoldDB" id="A0A2S8GE94"/>
<organism evidence="2 3">
    <name type="scientific">Blastopirellula marina</name>
    <dbReference type="NCBI Taxonomy" id="124"/>
    <lineage>
        <taxon>Bacteria</taxon>
        <taxon>Pseudomonadati</taxon>
        <taxon>Planctomycetota</taxon>
        <taxon>Planctomycetia</taxon>
        <taxon>Pirellulales</taxon>
        <taxon>Pirellulaceae</taxon>
        <taxon>Blastopirellula</taxon>
    </lineage>
</organism>
<keyword evidence="1" id="KW-0472">Membrane</keyword>
<evidence type="ECO:0000256" key="1">
    <source>
        <dbReference type="SAM" id="Phobius"/>
    </source>
</evidence>
<comment type="caution">
    <text evidence="2">The sequence shown here is derived from an EMBL/GenBank/DDBJ whole genome shotgun (WGS) entry which is preliminary data.</text>
</comment>
<name>A0A2S8GE94_9BACT</name>
<feature type="transmembrane region" description="Helical" evidence="1">
    <location>
        <begin position="150"/>
        <end position="167"/>
    </location>
</feature>
<evidence type="ECO:0000313" key="3">
    <source>
        <dbReference type="Proteomes" id="UP000239388"/>
    </source>
</evidence>
<gene>
    <name evidence="2" type="ORF">C5Y98_01980</name>
</gene>
<protein>
    <recommendedName>
        <fullName evidence="4">DUF4175 domain-containing protein</fullName>
    </recommendedName>
</protein>
<dbReference type="Proteomes" id="UP000239388">
    <property type="component" value="Unassembled WGS sequence"/>
</dbReference>
<evidence type="ECO:0000313" key="2">
    <source>
        <dbReference type="EMBL" id="PQO42630.1"/>
    </source>
</evidence>
<feature type="transmembrane region" description="Helical" evidence="1">
    <location>
        <begin position="58"/>
        <end position="76"/>
    </location>
</feature>
<dbReference type="OrthoDB" id="256197at2"/>
<evidence type="ECO:0008006" key="4">
    <source>
        <dbReference type="Google" id="ProtNLM"/>
    </source>
</evidence>
<dbReference type="RefSeq" id="WP_105351117.1">
    <property type="nucleotide sequence ID" value="NZ_PUIB01000003.1"/>
</dbReference>
<accession>A0A2S8GE94</accession>
<dbReference type="EMBL" id="PUIB01000003">
    <property type="protein sequence ID" value="PQO42630.1"/>
    <property type="molecule type" value="Genomic_DNA"/>
</dbReference>
<proteinExistence type="predicted"/>
<feature type="transmembrane region" description="Helical" evidence="1">
    <location>
        <begin position="21"/>
        <end position="46"/>
    </location>
</feature>
<sequence>MSTSPLNHLKSQLKRLRDARDGLRLGTALTGTFFWLAGILVTWFVLDYGLNLSPLHRLLMMVASLPVLIYGLGRAFSSLQGWGASLIETAITVEHRHDIDGDLVAALQFEQGHAIGSPELQQAVVEYVSQLKHEINVFAGFDSRQVRNRLLVAGLIVLLFAAASFFAPRRVSVFLQRMTMASVSYPTQTTIAAIDINGTPVSLDDSSQAATLGYGSPLELRIACDGVLPKRCRLVITDANGASTETFLNPNSNQPSEFFYSAARLIEPIRYQVFAGDAESPELSVEIIPLPTLKVELAATAPDYAKNIQLSSSSSSTQLAVLAGSDVTLEVVADRPVSPPTLTLRRGDSEITESLVPVGNATATWKLPEAFDALNHVQETIAYELTTVDEHGLSPASPIRGTIRVVPDRLPSVSLRTIHHIVLPTAAPLIHYRASDDFGLASLTFHLEIHRGETAPRVVEVPLQTFAATSPPQTTIEGDYALDLVPWQLQVGDQVQIVLTATDFRDNAAEMRGESEPLHLEIGDESNVLAAIAEADKQSEQMLNELIEQQLGLGETP</sequence>
<keyword evidence="1" id="KW-0812">Transmembrane</keyword>
<reference evidence="2 3" key="1">
    <citation type="submission" date="2018-02" db="EMBL/GenBank/DDBJ databases">
        <title>Comparative genomes isolates from brazilian mangrove.</title>
        <authorList>
            <person name="Araujo J.E."/>
            <person name="Taketani R.G."/>
            <person name="Silva M.C.P."/>
            <person name="Loureco M.V."/>
            <person name="Andreote F.D."/>
        </authorList>
    </citation>
    <scope>NUCLEOTIDE SEQUENCE [LARGE SCALE GENOMIC DNA]</scope>
    <source>
        <strain evidence="2 3">NAP PRIS-MGV</strain>
    </source>
</reference>